<reference evidence="4" key="1">
    <citation type="submission" date="2017-01" db="EMBL/GenBank/DDBJ databases">
        <title>Comparative genomics of anhydrobiosis in the tardigrade Hypsibius dujardini.</title>
        <authorList>
            <person name="Yoshida Y."/>
            <person name="Koutsovoulos G."/>
            <person name="Laetsch D."/>
            <person name="Stevens L."/>
            <person name="Kumar S."/>
            <person name="Horikawa D."/>
            <person name="Ishino K."/>
            <person name="Komine S."/>
            <person name="Tomita M."/>
            <person name="Blaxter M."/>
            <person name="Arakawa K."/>
        </authorList>
    </citation>
    <scope>NUCLEOTIDE SEQUENCE [LARGE SCALE GENOMIC DNA]</scope>
    <source>
        <strain evidence="4">Z151</strain>
    </source>
</reference>
<name>A0A1W0WEM9_HYPEX</name>
<evidence type="ECO:0000313" key="3">
    <source>
        <dbReference type="EMBL" id="OQV13583.1"/>
    </source>
</evidence>
<feature type="region of interest" description="Disordered" evidence="1">
    <location>
        <begin position="115"/>
        <end position="170"/>
    </location>
</feature>
<feature type="compositionally biased region" description="Basic and acidic residues" evidence="1">
    <location>
        <begin position="143"/>
        <end position="162"/>
    </location>
</feature>
<proteinExistence type="predicted"/>
<evidence type="ECO:0000256" key="2">
    <source>
        <dbReference type="SAM" id="SignalP"/>
    </source>
</evidence>
<organism evidence="3 4">
    <name type="scientific">Hypsibius exemplaris</name>
    <name type="common">Freshwater tardigrade</name>
    <dbReference type="NCBI Taxonomy" id="2072580"/>
    <lineage>
        <taxon>Eukaryota</taxon>
        <taxon>Metazoa</taxon>
        <taxon>Ecdysozoa</taxon>
        <taxon>Tardigrada</taxon>
        <taxon>Eutardigrada</taxon>
        <taxon>Parachela</taxon>
        <taxon>Hypsibioidea</taxon>
        <taxon>Hypsibiidae</taxon>
        <taxon>Hypsibius</taxon>
    </lineage>
</organism>
<keyword evidence="4" id="KW-1185">Reference proteome</keyword>
<feature type="signal peptide" evidence="2">
    <location>
        <begin position="1"/>
        <end position="22"/>
    </location>
</feature>
<dbReference type="OrthoDB" id="5985073at2759"/>
<dbReference type="AlphaFoldDB" id="A0A1W0WEM9"/>
<evidence type="ECO:0000256" key="1">
    <source>
        <dbReference type="SAM" id="MobiDB-lite"/>
    </source>
</evidence>
<dbReference type="EMBL" id="MTYJ01000121">
    <property type="protein sequence ID" value="OQV13583.1"/>
    <property type="molecule type" value="Genomic_DNA"/>
</dbReference>
<gene>
    <name evidence="3" type="ORF">BV898_12220</name>
</gene>
<sequence length="180" mass="19904">MLESVLRVAVFFIVCVITSVTAQLVTYNQFVNAVTSSSGYGAPSREQYNNLLNRAGNGQITTKRELAMLGSWRTSFTSQLDPHRKRRNGTNHLAVDITNKAASEALYRDLRLLDNPDQVKPTMPSPGTPPTGSGLSTSTAHPVSERKLRYDHNADQRARECGNGRPTDSARKRIQIYEAV</sequence>
<feature type="compositionally biased region" description="Low complexity" evidence="1">
    <location>
        <begin position="130"/>
        <end position="139"/>
    </location>
</feature>
<feature type="chain" id="PRO_5012822652" evidence="2">
    <location>
        <begin position="23"/>
        <end position="180"/>
    </location>
</feature>
<evidence type="ECO:0000313" key="4">
    <source>
        <dbReference type="Proteomes" id="UP000192578"/>
    </source>
</evidence>
<comment type="caution">
    <text evidence="3">The sequence shown here is derived from an EMBL/GenBank/DDBJ whole genome shotgun (WGS) entry which is preliminary data.</text>
</comment>
<accession>A0A1W0WEM9</accession>
<keyword evidence="2" id="KW-0732">Signal</keyword>
<protein>
    <submittedName>
        <fullName evidence="3">Uncharacterized protein</fullName>
    </submittedName>
</protein>
<dbReference type="Proteomes" id="UP000192578">
    <property type="component" value="Unassembled WGS sequence"/>
</dbReference>